<dbReference type="GO" id="GO:0004842">
    <property type="term" value="F:ubiquitin-protein transferase activity"/>
    <property type="evidence" value="ECO:0007669"/>
    <property type="project" value="InterPro"/>
</dbReference>
<comment type="caution">
    <text evidence="7">The sequence shown here is derived from an EMBL/GenBank/DDBJ whole genome shotgun (WGS) entry which is preliminary data.</text>
</comment>
<dbReference type="Proteomes" id="UP001152795">
    <property type="component" value="Unassembled WGS sequence"/>
</dbReference>
<dbReference type="PANTHER" id="PTHR22605">
    <property type="entry name" value="RZ-TYPE DOMAIN-CONTAINING PROTEIN"/>
    <property type="match status" value="1"/>
</dbReference>
<accession>A0A7D9DV01</accession>
<dbReference type="EMBL" id="CACRXK020002531">
    <property type="protein sequence ID" value="CAB3994754.1"/>
    <property type="molecule type" value="Genomic_DNA"/>
</dbReference>
<proteinExistence type="predicted"/>
<dbReference type="AlphaFoldDB" id="A0A7D9DV01"/>
<dbReference type="GO" id="GO:0002376">
    <property type="term" value="P:immune system process"/>
    <property type="evidence" value="ECO:0007669"/>
    <property type="project" value="UniProtKB-KW"/>
</dbReference>
<dbReference type="PROSITE" id="PS51981">
    <property type="entry name" value="ZF_RZ"/>
    <property type="match status" value="1"/>
</dbReference>
<evidence type="ECO:0000256" key="5">
    <source>
        <dbReference type="ARBA" id="ARBA00022833"/>
    </source>
</evidence>
<dbReference type="GO" id="GO:0005737">
    <property type="term" value="C:cytoplasm"/>
    <property type="evidence" value="ECO:0007669"/>
    <property type="project" value="UniProtKB-SubCell"/>
</dbReference>
<keyword evidence="8" id="KW-1185">Reference proteome</keyword>
<evidence type="ECO:0000256" key="4">
    <source>
        <dbReference type="ARBA" id="ARBA00022771"/>
    </source>
</evidence>
<organism evidence="7 8">
    <name type="scientific">Paramuricea clavata</name>
    <name type="common">Red gorgonian</name>
    <name type="synonym">Violescent sea-whip</name>
    <dbReference type="NCBI Taxonomy" id="317549"/>
    <lineage>
        <taxon>Eukaryota</taxon>
        <taxon>Metazoa</taxon>
        <taxon>Cnidaria</taxon>
        <taxon>Anthozoa</taxon>
        <taxon>Octocorallia</taxon>
        <taxon>Malacalcyonacea</taxon>
        <taxon>Plexauridae</taxon>
        <taxon>Paramuricea</taxon>
    </lineage>
</organism>
<feature type="non-terminal residue" evidence="7">
    <location>
        <position position="891"/>
    </location>
</feature>
<name>A0A7D9DV01_PARCT</name>
<evidence type="ECO:0000256" key="3">
    <source>
        <dbReference type="ARBA" id="ARBA00022723"/>
    </source>
</evidence>
<keyword evidence="3" id="KW-0479">Metal-binding</keyword>
<evidence type="ECO:0000313" key="7">
    <source>
        <dbReference type="EMBL" id="CAB3994754.1"/>
    </source>
</evidence>
<keyword evidence="6" id="KW-0391">Immunity</keyword>
<evidence type="ECO:0000256" key="1">
    <source>
        <dbReference type="ARBA" id="ARBA00004496"/>
    </source>
</evidence>
<dbReference type="OrthoDB" id="5983002at2759"/>
<comment type="subcellular location">
    <subcellularLocation>
        <location evidence="1">Cytoplasm</location>
    </subcellularLocation>
</comment>
<evidence type="ECO:0000256" key="6">
    <source>
        <dbReference type="ARBA" id="ARBA00022859"/>
    </source>
</evidence>
<protein>
    <submittedName>
        <fullName evidence="7">Uncharacterized protein</fullName>
    </submittedName>
</protein>
<evidence type="ECO:0000313" key="8">
    <source>
        <dbReference type="Proteomes" id="UP001152795"/>
    </source>
</evidence>
<dbReference type="InterPro" id="IPR031248">
    <property type="entry name" value="RNF213"/>
</dbReference>
<evidence type="ECO:0000256" key="2">
    <source>
        <dbReference type="ARBA" id="ARBA00022490"/>
    </source>
</evidence>
<dbReference type="Pfam" id="PF20173">
    <property type="entry name" value="ZnF_RZ-type"/>
    <property type="match status" value="1"/>
</dbReference>
<sequence length="891" mass="101701">EQDKTPDNFIVHHENYHTVREAVGKAILTSNIDDLNLVIQEIQVQPSARSCYVLLALFREITTSFSHVNKEDEIPARVLEKLKQYIAGIQYLPNELKRLAGDFLTNFENTNSQLLQLSPRQSGNDRRLIELLIHFLIVMKCLRQNRLLQPLMNLAFNSALMRNAFIPTMPHDDGPELMQANIGRWYECPSGHRYVITECGNPNQSYRCPICNADIGGQGILAANNRDASMQDRSSTGHILGHTQAQQQNVTSVRNLTPLSCGVLRCLTHVAMLLGTDQNIQNIAAIIKPPVHDVVQFLKEHLQHDIRCIARSTGNNDDEAVQIIHLVLAGIVNNLGQQGGYLNIDGNLTTKDSRTAWEDGFMTTYLTPVLSAISGLLQDSLGRMVRDERLGNNRLMRLLHELDGPNYESISKLDSMCPALWRYRKKITIENVSFKFQEYSQGRDKPERCEVLAEFLKKEHHLRALQYFPDIIKLQRLLFEKFHRRLDRNEAEEFTLGKFLKTSLQVKEQFSALVNSFKMAWKIVRPSLLKDGPYSIPQEMCDIEVINSTPISMFLPAKSGQGRCALALNNFLVTLHNDFIGRCKSLLKDESRPPEIPLANITKAHLVAYDPEKDFLPMILAHCDYSLKVGEGTTVEFNWKCLERQLVDRFIRGRPRLISLIELFVFSKDICDGEVFKALKQKIPQEEITRPVQDQILNELNQLTDVCDALKSLHIAIGFLSSAGGDPSMSIHEYLHSGLKMTLRKGLKSGKAELFCQLQHIVSLWLLLSLERARVLTKRKQDPFDDVSEKVKSSLDKKQKFCLNNGLQKLNVDHFVGVLLEFILLYLKHVPDDQLHFPLSQYINAKLEEKERDVIDGLEEYIPEDIKVEHAVEAWKVACQKSEDYHSRMQE</sequence>
<dbReference type="InterPro" id="IPR046439">
    <property type="entry name" value="ZF_RZ_dom"/>
</dbReference>
<keyword evidence="2" id="KW-0963">Cytoplasm</keyword>
<reference evidence="7" key="1">
    <citation type="submission" date="2020-04" db="EMBL/GenBank/DDBJ databases">
        <authorList>
            <person name="Alioto T."/>
            <person name="Alioto T."/>
            <person name="Gomez Garrido J."/>
        </authorList>
    </citation>
    <scope>NUCLEOTIDE SEQUENCE</scope>
    <source>
        <strain evidence="7">A484AB</strain>
    </source>
</reference>
<dbReference type="GO" id="GO:0016887">
    <property type="term" value="F:ATP hydrolysis activity"/>
    <property type="evidence" value="ECO:0007669"/>
    <property type="project" value="InterPro"/>
</dbReference>
<gene>
    <name evidence="7" type="ORF">PACLA_8A024369</name>
</gene>
<dbReference type="GO" id="GO:0008270">
    <property type="term" value="F:zinc ion binding"/>
    <property type="evidence" value="ECO:0007669"/>
    <property type="project" value="UniProtKB-KW"/>
</dbReference>
<keyword evidence="4" id="KW-0863">Zinc-finger</keyword>
<dbReference type="PANTHER" id="PTHR22605:SF16">
    <property type="entry name" value="E3 UBIQUITIN-PROTEIN LIGASE RNF213"/>
    <property type="match status" value="1"/>
</dbReference>
<keyword evidence="5" id="KW-0862">Zinc</keyword>